<name>A0A4R2JV10_9PSEU</name>
<dbReference type="PANTHER" id="PTHR46696">
    <property type="entry name" value="P450, PUTATIVE (EUROFUNG)-RELATED"/>
    <property type="match status" value="1"/>
</dbReference>
<protein>
    <submittedName>
        <fullName evidence="8">Cytochrome P450</fullName>
    </submittedName>
</protein>
<dbReference type="PROSITE" id="PS00086">
    <property type="entry name" value="CYTOCHROME_P450"/>
    <property type="match status" value="1"/>
</dbReference>
<dbReference type="EMBL" id="SLWS01000003">
    <property type="protein sequence ID" value="TCO61178.1"/>
    <property type="molecule type" value="Genomic_DNA"/>
</dbReference>
<reference evidence="8 9" key="1">
    <citation type="submission" date="2019-03" db="EMBL/GenBank/DDBJ databases">
        <title>Genomic Encyclopedia of Type Strains, Phase IV (KMG-IV): sequencing the most valuable type-strain genomes for metagenomic binning, comparative biology and taxonomic classification.</title>
        <authorList>
            <person name="Goeker M."/>
        </authorList>
    </citation>
    <scope>NUCLEOTIDE SEQUENCE [LARGE SCALE GENOMIC DNA]</scope>
    <source>
        <strain evidence="8 9">DSM 45934</strain>
    </source>
</reference>
<dbReference type="PRINTS" id="PR00359">
    <property type="entry name" value="BP450"/>
</dbReference>
<evidence type="ECO:0000313" key="8">
    <source>
        <dbReference type="EMBL" id="TCO61178.1"/>
    </source>
</evidence>
<dbReference type="InterPro" id="IPR001128">
    <property type="entry name" value="Cyt_P450"/>
</dbReference>
<organism evidence="8 9">
    <name type="scientific">Actinocrispum wychmicini</name>
    <dbReference type="NCBI Taxonomy" id="1213861"/>
    <lineage>
        <taxon>Bacteria</taxon>
        <taxon>Bacillati</taxon>
        <taxon>Actinomycetota</taxon>
        <taxon>Actinomycetes</taxon>
        <taxon>Pseudonocardiales</taxon>
        <taxon>Pseudonocardiaceae</taxon>
        <taxon>Actinocrispum</taxon>
    </lineage>
</organism>
<evidence type="ECO:0000256" key="4">
    <source>
        <dbReference type="ARBA" id="ARBA00023002"/>
    </source>
</evidence>
<dbReference type="GO" id="GO:0016705">
    <property type="term" value="F:oxidoreductase activity, acting on paired donors, with incorporation or reduction of molecular oxygen"/>
    <property type="evidence" value="ECO:0007669"/>
    <property type="project" value="InterPro"/>
</dbReference>
<evidence type="ECO:0000256" key="2">
    <source>
        <dbReference type="ARBA" id="ARBA00022617"/>
    </source>
</evidence>
<dbReference type="AlphaFoldDB" id="A0A4R2JV10"/>
<dbReference type="GO" id="GO:0020037">
    <property type="term" value="F:heme binding"/>
    <property type="evidence" value="ECO:0007669"/>
    <property type="project" value="InterPro"/>
</dbReference>
<evidence type="ECO:0000313" key="9">
    <source>
        <dbReference type="Proteomes" id="UP000295680"/>
    </source>
</evidence>
<dbReference type="Pfam" id="PF00067">
    <property type="entry name" value="p450"/>
    <property type="match status" value="1"/>
</dbReference>
<evidence type="ECO:0000256" key="3">
    <source>
        <dbReference type="ARBA" id="ARBA00022723"/>
    </source>
</evidence>
<keyword evidence="2 7" id="KW-0349">Heme</keyword>
<dbReference type="PANTHER" id="PTHR46696:SF1">
    <property type="entry name" value="CYTOCHROME P450 YJIB-RELATED"/>
    <property type="match status" value="1"/>
</dbReference>
<keyword evidence="5 7" id="KW-0408">Iron</keyword>
<dbReference type="InterPro" id="IPR036396">
    <property type="entry name" value="Cyt_P450_sf"/>
</dbReference>
<keyword evidence="9" id="KW-1185">Reference proteome</keyword>
<gene>
    <name evidence="8" type="ORF">EV192_103762</name>
</gene>
<dbReference type="RefSeq" id="WP_132116691.1">
    <property type="nucleotide sequence ID" value="NZ_SLWS01000003.1"/>
</dbReference>
<keyword evidence="3 7" id="KW-0479">Metal-binding</keyword>
<evidence type="ECO:0000256" key="1">
    <source>
        <dbReference type="ARBA" id="ARBA00010617"/>
    </source>
</evidence>
<dbReference type="Gene3D" id="1.10.630.10">
    <property type="entry name" value="Cytochrome P450"/>
    <property type="match status" value="1"/>
</dbReference>
<evidence type="ECO:0000256" key="7">
    <source>
        <dbReference type="RuleBase" id="RU000461"/>
    </source>
</evidence>
<dbReference type="InterPro" id="IPR002397">
    <property type="entry name" value="Cyt_P450_B"/>
</dbReference>
<dbReference type="PRINTS" id="PR00385">
    <property type="entry name" value="P450"/>
</dbReference>
<dbReference type="FunFam" id="1.10.630.10:FF:000018">
    <property type="entry name" value="Cytochrome P450 monooxygenase"/>
    <property type="match status" value="1"/>
</dbReference>
<keyword evidence="6 7" id="KW-0503">Monooxygenase</keyword>
<evidence type="ECO:0000256" key="5">
    <source>
        <dbReference type="ARBA" id="ARBA00023004"/>
    </source>
</evidence>
<dbReference type="GO" id="GO:0005506">
    <property type="term" value="F:iron ion binding"/>
    <property type="evidence" value="ECO:0007669"/>
    <property type="project" value="InterPro"/>
</dbReference>
<dbReference type="GO" id="GO:0004497">
    <property type="term" value="F:monooxygenase activity"/>
    <property type="evidence" value="ECO:0007669"/>
    <property type="project" value="UniProtKB-KW"/>
</dbReference>
<sequence>MTEQGRTAARKSYWDYPYPHYREIQRDTPVHYDEHLSAWLVTSYSAVVDALHHPHLSSAWLDHRADLHGKDAANARYVRSVFSRWFVLVDAPEHPQLRKSVIHAFTRRAIADLTPFVERRAAELLAAAIAAGGPVDVMADLATPLSASVIAHLLGMGQDVAAELPRWGAVFAKYLANAARTDAANETAAAVREISAVVRDQLPDAPAGSLVYELTNPVSGEPASVDDLVSTISLLLYAGLESTSNLIGLGVLALAERPGLRAELAGASAETMAAAIEELLRYDTSVLQVPRVATADMTLGGQRIHRGDLVVVMLGAANHDERRFPDPDTFDLRRDVSRHVAFGYGVHFCVGAPLARAEAAAFFTVLLRTAPEFALTAQPRWSSRHSVRSLDALPVLLFPAHQGVVAQ</sequence>
<accession>A0A4R2JV10</accession>
<dbReference type="OrthoDB" id="54272at2"/>
<comment type="similarity">
    <text evidence="1 7">Belongs to the cytochrome P450 family.</text>
</comment>
<dbReference type="InterPro" id="IPR017972">
    <property type="entry name" value="Cyt_P450_CS"/>
</dbReference>
<comment type="caution">
    <text evidence="8">The sequence shown here is derived from an EMBL/GenBank/DDBJ whole genome shotgun (WGS) entry which is preliminary data.</text>
</comment>
<dbReference type="SUPFAM" id="SSF48264">
    <property type="entry name" value="Cytochrome P450"/>
    <property type="match status" value="1"/>
</dbReference>
<keyword evidence="4 7" id="KW-0560">Oxidoreductase</keyword>
<proteinExistence type="inferred from homology"/>
<evidence type="ECO:0000256" key="6">
    <source>
        <dbReference type="ARBA" id="ARBA00023033"/>
    </source>
</evidence>
<dbReference type="Proteomes" id="UP000295680">
    <property type="component" value="Unassembled WGS sequence"/>
</dbReference>